<sequence length="1200" mass="132973">MHSDASASDAEALKVPPHDLEAEQAVLGGLMLDNAAWDQVADRIHGEDFYRREHRLIFRAMGELAEGDHPMDVVTLSGWLRQQGQLEEAGGLAYLGGIARETPSAANIRAYADIVRERSVLRQLIRAGSDVAEAAFQPQGRNSEDLLDYAEQTIFQIAEQTGRHRQGFIGMRELMPQVIDRIDALYRTQEPVTGLATGFDDFDHLTSGLQDGDLIILAGRPSMGKCLAHDAEIVRADGTVATIEAIYRERAGRIPTLEGDRQLRWAEPSAFVDDGRKPVYAVTTGLGRRVETTLSHPFLTRRGWRPLAELRVGDEVAVPRRLPVFGDRPMRAGELRLLAHLLGGGPQAQARLEGSARLRRWLARLGAGEAGALALPPAVFALPAEQLAAFLKRLLRAGLWLEEPGPGPARIGYAAASERLARQVQHLLLRFGVVAGLSHRQLPGDEACRWGWQLAITHPESIRRFVERIGACGQERPAARLAEAAAALEAEGGRAHQPLEPAEGDIYWDRIERIAPLGEKQVYDLTIPETHNFIADDVCVHNTTVAMNIVEHVVMQQRLPAAVFSMEMPADALAMRMLSSLGRVPLQRVRSGKLQDDDWPRLTSTMSLLAEAPLFVDDSPGLTPTEIRARARRLQREHEQLGVIVIDYLQLMQIPGYRENRAGELSEISRALKGLAKELNTPVIALSQLNRSLEQRQNKRPIMSDLRECVTGDTPVLLADGRRVPIERLEGETPEVVALDEQYRLISARAEKVWRVGRRPVYRVQLASGRILRATGRHRLLAAEGWRRVDELAVSGRLAIARSLPEPEECERWPAAHLVLLGHLVGDGSYLPGQPLRYATASEENSSAVAGAAKKAFGSVVKRYAGRGEWHQLVFSGNGDRWRPAGVNRWLRELGIFGQRSHEKRLPEAVFRLANDQVALLLRHLWAADGTISVRKPWQKGSHGVHLSTNSRGLAEDVAALLLRLGIVGRIQEVRSELYRPTYMVWVSGSEDQRRFLKQVGAFGPRRNPAVELAHRLAHVEGSPNRDTLPREYFDAVRARMREQGVTHRAMAAHRGTAYGGSAHFRFAPSRKVLQEYAEQLQDPWLLAQCGSDVYWDEIVAIEPAGEAEVYDLTVPGPASWVADSVISHNSGAIEQDADLIAFIYRDEVYNEESSDKGVAELIIGKQRQGPIGTVRLTFLGELTRFENHADDVYAGGIPG</sequence>
<dbReference type="InterPro" id="IPR027417">
    <property type="entry name" value="P-loop_NTPase"/>
</dbReference>
<dbReference type="Gene3D" id="3.10.28.10">
    <property type="entry name" value="Homing endonucleases"/>
    <property type="match status" value="2"/>
</dbReference>
<dbReference type="InterPro" id="IPR007692">
    <property type="entry name" value="DNA_helicase_DnaB"/>
</dbReference>
<keyword evidence="8" id="KW-0068">Autocatalytic cleavage</keyword>
<proteinExistence type="inferred from homology"/>
<dbReference type="InterPro" id="IPR027434">
    <property type="entry name" value="Homing_endonucl"/>
</dbReference>
<dbReference type="SUPFAM" id="SSF48024">
    <property type="entry name" value="N-terminal domain of DnaB helicase"/>
    <property type="match status" value="1"/>
</dbReference>
<dbReference type="CDD" id="cd00081">
    <property type="entry name" value="Hint"/>
    <property type="match status" value="3"/>
</dbReference>
<dbReference type="SMART" id="SM00306">
    <property type="entry name" value="HintN"/>
    <property type="match status" value="2"/>
</dbReference>
<evidence type="ECO:0000256" key="13">
    <source>
        <dbReference type="ARBA" id="ARBA00044940"/>
    </source>
</evidence>
<dbReference type="InterPro" id="IPR036185">
    <property type="entry name" value="DNA_heli_DnaB-like_N_sf"/>
</dbReference>
<accession>A0ABS1E7H2</accession>
<dbReference type="PANTHER" id="PTHR30153:SF2">
    <property type="entry name" value="REPLICATIVE DNA HELICASE"/>
    <property type="match status" value="1"/>
</dbReference>
<gene>
    <name evidence="19" type="primary">dnaB</name>
    <name evidence="19" type="ORF">CKO13_08875</name>
</gene>
<keyword evidence="2 16" id="KW-0639">Primosome</keyword>
<evidence type="ECO:0000256" key="10">
    <source>
        <dbReference type="ARBA" id="ARBA00023000"/>
    </source>
</evidence>
<evidence type="ECO:0000313" key="20">
    <source>
        <dbReference type="Proteomes" id="UP000738126"/>
    </source>
</evidence>
<dbReference type="InterPro" id="IPR007693">
    <property type="entry name" value="DNA_helicase_DnaB-like_N"/>
</dbReference>
<feature type="domain" description="SF4 helicase" evidence="18">
    <location>
        <begin position="1133"/>
        <end position="1193"/>
    </location>
</feature>
<dbReference type="SMART" id="SM00305">
    <property type="entry name" value="HintC"/>
    <property type="match status" value="2"/>
</dbReference>
<dbReference type="Gene3D" id="1.10.860.10">
    <property type="entry name" value="DNAb Helicase, Chain A"/>
    <property type="match status" value="1"/>
</dbReference>
<evidence type="ECO:0000256" key="9">
    <source>
        <dbReference type="ARBA" id="ARBA00022840"/>
    </source>
</evidence>
<keyword evidence="9 16" id="KW-0067">ATP-binding</keyword>
<evidence type="ECO:0000256" key="4">
    <source>
        <dbReference type="ARBA" id="ARBA00022737"/>
    </source>
</evidence>
<comment type="function">
    <text evidence="16">The main replicative DNA helicase, it participates in initiation and elongation during chromosome replication. Travels ahead of the DNA replisome, separating dsDNA into templates for DNA synthesis. A processive ATP-dependent 5'-3' DNA helicase it has DNA-dependent ATPase activity.</text>
</comment>
<feature type="domain" description="SF4 helicase" evidence="18">
    <location>
        <begin position="188"/>
        <end position="225"/>
    </location>
</feature>
<feature type="domain" description="DOD-type homing endonuclease" evidence="17">
    <location>
        <begin position="337"/>
        <end position="433"/>
    </location>
</feature>
<evidence type="ECO:0000259" key="18">
    <source>
        <dbReference type="PROSITE" id="PS51199"/>
    </source>
</evidence>
<dbReference type="NCBIfam" id="TIGR00665">
    <property type="entry name" value="DnaB"/>
    <property type="match status" value="1"/>
</dbReference>
<dbReference type="PROSITE" id="PS50817">
    <property type="entry name" value="INTEIN_N_TER"/>
    <property type="match status" value="2"/>
</dbReference>
<evidence type="ECO:0000256" key="7">
    <source>
        <dbReference type="ARBA" id="ARBA00022806"/>
    </source>
</evidence>
<dbReference type="Proteomes" id="UP000738126">
    <property type="component" value="Unassembled WGS sequence"/>
</dbReference>
<comment type="caution">
    <text evidence="19">The sequence shown here is derived from an EMBL/GenBank/DDBJ whole genome shotgun (WGS) entry which is preliminary data.</text>
</comment>
<keyword evidence="4" id="KW-0677">Repeat</keyword>
<dbReference type="InterPro" id="IPR007694">
    <property type="entry name" value="DNA_helicase_DnaB-like_C"/>
</dbReference>
<dbReference type="InterPro" id="IPR016136">
    <property type="entry name" value="DNA_helicase_N/primase_C"/>
</dbReference>
<keyword evidence="10" id="KW-0651">Protein splicing</keyword>
<comment type="similarity">
    <text evidence="1 16">Belongs to the helicase family. DnaB subfamily.</text>
</comment>
<dbReference type="InterPro" id="IPR006141">
    <property type="entry name" value="Intein_N"/>
</dbReference>
<dbReference type="Pfam" id="PF14890">
    <property type="entry name" value="Intein_splicing"/>
    <property type="match status" value="1"/>
</dbReference>
<dbReference type="PROSITE" id="PS51199">
    <property type="entry name" value="SF4_HELICASE"/>
    <property type="match status" value="3"/>
</dbReference>
<dbReference type="InterPro" id="IPR003587">
    <property type="entry name" value="Hint_dom_N"/>
</dbReference>
<dbReference type="InterPro" id="IPR030934">
    <property type="entry name" value="Intein_C"/>
</dbReference>
<evidence type="ECO:0000256" key="6">
    <source>
        <dbReference type="ARBA" id="ARBA00022801"/>
    </source>
</evidence>
<dbReference type="EC" id="5.6.2.3" evidence="15 16"/>
<dbReference type="Gene3D" id="3.40.50.300">
    <property type="entry name" value="P-loop containing nucleotide triphosphate hydrolases"/>
    <property type="match status" value="3"/>
</dbReference>
<feature type="domain" description="SF4 helicase" evidence="18">
    <location>
        <begin position="543"/>
        <end position="710"/>
    </location>
</feature>
<dbReference type="PANTHER" id="PTHR30153">
    <property type="entry name" value="REPLICATIVE DNA HELICASE DNAB"/>
    <property type="match status" value="1"/>
</dbReference>
<evidence type="ECO:0000256" key="3">
    <source>
        <dbReference type="ARBA" id="ARBA00022705"/>
    </source>
</evidence>
<evidence type="ECO:0000256" key="12">
    <source>
        <dbReference type="ARBA" id="ARBA00023235"/>
    </source>
</evidence>
<evidence type="ECO:0000256" key="15">
    <source>
        <dbReference type="NCBIfam" id="TIGR00665"/>
    </source>
</evidence>
<dbReference type="Pfam" id="PF03796">
    <property type="entry name" value="DnaB_C"/>
    <property type="match status" value="2"/>
</dbReference>
<evidence type="ECO:0000313" key="19">
    <source>
        <dbReference type="EMBL" id="MBK1727129.1"/>
    </source>
</evidence>
<dbReference type="Pfam" id="PF00772">
    <property type="entry name" value="DnaB"/>
    <property type="match status" value="1"/>
</dbReference>
<dbReference type="SUPFAM" id="SSF51294">
    <property type="entry name" value="Hedgehog/intein (Hint) domain"/>
    <property type="match status" value="2"/>
</dbReference>
<keyword evidence="5 16" id="KW-0547">Nucleotide-binding</keyword>
<dbReference type="InterPro" id="IPR006142">
    <property type="entry name" value="INTEIN"/>
</dbReference>
<dbReference type="InterPro" id="IPR036844">
    <property type="entry name" value="Hint_dom_sf"/>
</dbReference>
<dbReference type="SUPFAM" id="SSF55608">
    <property type="entry name" value="Homing endonucleases"/>
    <property type="match status" value="2"/>
</dbReference>
<keyword evidence="3 16" id="KW-0235">DNA replication</keyword>
<dbReference type="PROSITE" id="PS50818">
    <property type="entry name" value="INTEIN_C_TER"/>
    <property type="match status" value="2"/>
</dbReference>
<dbReference type="GO" id="GO:0004386">
    <property type="term" value="F:helicase activity"/>
    <property type="evidence" value="ECO:0007669"/>
    <property type="project" value="UniProtKB-KW"/>
</dbReference>
<comment type="catalytic activity">
    <reaction evidence="14 16">
        <text>ATP + H2O = ADP + phosphate + H(+)</text>
        <dbReference type="Rhea" id="RHEA:13065"/>
        <dbReference type="ChEBI" id="CHEBI:15377"/>
        <dbReference type="ChEBI" id="CHEBI:15378"/>
        <dbReference type="ChEBI" id="CHEBI:30616"/>
        <dbReference type="ChEBI" id="CHEBI:43474"/>
        <dbReference type="ChEBI" id="CHEBI:456216"/>
        <dbReference type="EC" id="5.6.2.3"/>
    </reaction>
</comment>
<dbReference type="InterPro" id="IPR003586">
    <property type="entry name" value="Hint_dom_C"/>
</dbReference>
<evidence type="ECO:0000256" key="1">
    <source>
        <dbReference type="ARBA" id="ARBA00008428"/>
    </source>
</evidence>
<feature type="domain" description="DOD-type homing endonuclease" evidence="17">
    <location>
        <begin position="820"/>
        <end position="967"/>
    </location>
</feature>
<evidence type="ECO:0000256" key="16">
    <source>
        <dbReference type="RuleBase" id="RU362085"/>
    </source>
</evidence>
<dbReference type="InterPro" id="IPR004860">
    <property type="entry name" value="LAGLIDADG_dom"/>
</dbReference>
<dbReference type="PROSITE" id="PS50819">
    <property type="entry name" value="INTEIN_ENDONUCLEASE"/>
    <property type="match status" value="2"/>
</dbReference>
<dbReference type="Gene3D" id="2.170.16.10">
    <property type="entry name" value="Hedgehog/Intein (Hint) domain"/>
    <property type="match status" value="4"/>
</dbReference>
<dbReference type="SUPFAM" id="SSF52540">
    <property type="entry name" value="P-loop containing nucleoside triphosphate hydrolases"/>
    <property type="match status" value="3"/>
</dbReference>
<comment type="function">
    <text evidence="13">The intein is an endonuclease.</text>
</comment>
<evidence type="ECO:0000256" key="14">
    <source>
        <dbReference type="ARBA" id="ARBA00048954"/>
    </source>
</evidence>
<evidence type="ECO:0000256" key="2">
    <source>
        <dbReference type="ARBA" id="ARBA00022515"/>
    </source>
</evidence>
<keyword evidence="7 16" id="KW-0347">Helicase</keyword>
<evidence type="ECO:0000259" key="17">
    <source>
        <dbReference type="PROSITE" id="PS50819"/>
    </source>
</evidence>
<dbReference type="PRINTS" id="PR00379">
    <property type="entry name" value="INTEIN"/>
</dbReference>
<keyword evidence="11 16" id="KW-0238">DNA-binding</keyword>
<organism evidence="19 20">
    <name type="scientific">Halorhodospira neutriphila</name>
    <dbReference type="NCBI Taxonomy" id="168379"/>
    <lineage>
        <taxon>Bacteria</taxon>
        <taxon>Pseudomonadati</taxon>
        <taxon>Pseudomonadota</taxon>
        <taxon>Gammaproteobacteria</taxon>
        <taxon>Chromatiales</taxon>
        <taxon>Ectothiorhodospiraceae</taxon>
        <taxon>Halorhodospira</taxon>
    </lineage>
</organism>
<keyword evidence="6 16" id="KW-0378">Hydrolase</keyword>
<evidence type="ECO:0000256" key="5">
    <source>
        <dbReference type="ARBA" id="ARBA00022741"/>
    </source>
</evidence>
<dbReference type="Pfam" id="PF14528">
    <property type="entry name" value="LAGLIDADG_3"/>
    <property type="match status" value="2"/>
</dbReference>
<reference evidence="19 20" key="1">
    <citation type="journal article" date="2020" name="Microorganisms">
        <title>Osmotic Adaptation and Compatible Solute Biosynthesis of Phototrophic Bacteria as Revealed from Genome Analyses.</title>
        <authorList>
            <person name="Imhoff J.F."/>
            <person name="Rahn T."/>
            <person name="Kunzel S."/>
            <person name="Keller A."/>
            <person name="Neulinger S.C."/>
        </authorList>
    </citation>
    <scope>NUCLEOTIDE SEQUENCE [LARGE SCALE GENOMIC DNA]</scope>
    <source>
        <strain evidence="19 20">DSM 15116</strain>
    </source>
</reference>
<dbReference type="RefSeq" id="WP_200259779.1">
    <property type="nucleotide sequence ID" value="NZ_NRSH01000102.1"/>
</dbReference>
<keyword evidence="20" id="KW-1185">Reference proteome</keyword>
<dbReference type="InterPro" id="IPR004042">
    <property type="entry name" value="Intein_endonuc_central"/>
</dbReference>
<keyword evidence="12" id="KW-0413">Isomerase</keyword>
<dbReference type="NCBIfam" id="TIGR01443">
    <property type="entry name" value="intein_Cterm"/>
    <property type="match status" value="2"/>
</dbReference>
<evidence type="ECO:0000256" key="11">
    <source>
        <dbReference type="ARBA" id="ARBA00023125"/>
    </source>
</evidence>
<dbReference type="NCBIfam" id="TIGR01445">
    <property type="entry name" value="intein_Nterm"/>
    <property type="match status" value="2"/>
</dbReference>
<protein>
    <recommendedName>
        <fullName evidence="15 16">Replicative DNA helicase</fullName>
        <ecNumber evidence="15 16">5.6.2.3</ecNumber>
    </recommendedName>
</protein>
<dbReference type="EMBL" id="NRSH01000102">
    <property type="protein sequence ID" value="MBK1727129.1"/>
    <property type="molecule type" value="Genomic_DNA"/>
</dbReference>
<name>A0ABS1E7H2_9GAMM</name>
<evidence type="ECO:0000256" key="8">
    <source>
        <dbReference type="ARBA" id="ARBA00022813"/>
    </source>
</evidence>